<dbReference type="Gene3D" id="3.30.63.10">
    <property type="entry name" value="Guanylate Kinase phosphate binding domain"/>
    <property type="match status" value="1"/>
</dbReference>
<feature type="domain" description="Guanylate kinase-like" evidence="4">
    <location>
        <begin position="1"/>
        <end position="159"/>
    </location>
</feature>
<keyword evidence="2 5" id="KW-0808">Transferase</keyword>
<dbReference type="InterPro" id="IPR008145">
    <property type="entry name" value="GK/Ca_channel_bsu"/>
</dbReference>
<organism evidence="5">
    <name type="scientific">uncultured Acidimicrobiales bacterium</name>
    <dbReference type="NCBI Taxonomy" id="310071"/>
    <lineage>
        <taxon>Bacteria</taxon>
        <taxon>Bacillati</taxon>
        <taxon>Actinomycetota</taxon>
        <taxon>Acidimicrobiia</taxon>
        <taxon>Acidimicrobiales</taxon>
        <taxon>environmental samples</taxon>
    </lineage>
</organism>
<gene>
    <name evidence="5" type="ORF">AVDCRST_MAG50-1466</name>
</gene>
<dbReference type="InterPro" id="IPR027417">
    <property type="entry name" value="P-loop_NTPase"/>
</dbReference>
<dbReference type="GO" id="GO:0004385">
    <property type="term" value="F:GMP kinase activity"/>
    <property type="evidence" value="ECO:0007669"/>
    <property type="project" value="UniProtKB-EC"/>
</dbReference>
<sequence>MNELIARDPRLWLSRSWTTRARRPSEAADAYVFVDRPAFEAHRDSGGFLEWTELPANGCLYGTPWPDPPAGRDLVLEIDLDGARQVRERRPEAVILLIEPPSWEELERRLRGRGDPESQVRSRLELAEVEVHEGRKLADAVVVNDSLARATAEVAGILARYRTSPPGLSGTDAPKET</sequence>
<dbReference type="PANTHER" id="PTHR23117:SF13">
    <property type="entry name" value="GUANYLATE KINASE"/>
    <property type="match status" value="1"/>
</dbReference>
<dbReference type="EC" id="2.7.4.8" evidence="5"/>
<reference evidence="5" key="1">
    <citation type="submission" date="2020-02" db="EMBL/GenBank/DDBJ databases">
        <authorList>
            <person name="Meier V. D."/>
        </authorList>
    </citation>
    <scope>NUCLEOTIDE SEQUENCE</scope>
    <source>
        <strain evidence="5">AVDCRST_MAG50</strain>
    </source>
</reference>
<evidence type="ECO:0000313" key="5">
    <source>
        <dbReference type="EMBL" id="CAA9237331.1"/>
    </source>
</evidence>
<evidence type="ECO:0000256" key="3">
    <source>
        <dbReference type="ARBA" id="ARBA00022777"/>
    </source>
</evidence>
<dbReference type="AlphaFoldDB" id="A0A6J4I1G2"/>
<dbReference type="SUPFAM" id="SSF52540">
    <property type="entry name" value="P-loop containing nucleoside triphosphate hydrolases"/>
    <property type="match status" value="1"/>
</dbReference>
<dbReference type="PROSITE" id="PS50052">
    <property type="entry name" value="GUANYLATE_KINASE_2"/>
    <property type="match status" value="1"/>
</dbReference>
<evidence type="ECO:0000259" key="4">
    <source>
        <dbReference type="PROSITE" id="PS50052"/>
    </source>
</evidence>
<accession>A0A6J4I1G2</accession>
<dbReference type="EMBL" id="CADCTF010000085">
    <property type="protein sequence ID" value="CAA9237331.1"/>
    <property type="molecule type" value="Genomic_DNA"/>
</dbReference>
<evidence type="ECO:0000256" key="1">
    <source>
        <dbReference type="ARBA" id="ARBA00005790"/>
    </source>
</evidence>
<dbReference type="GO" id="GO:0005829">
    <property type="term" value="C:cytosol"/>
    <property type="evidence" value="ECO:0007669"/>
    <property type="project" value="TreeGrafter"/>
</dbReference>
<dbReference type="SMART" id="SM00072">
    <property type="entry name" value="GuKc"/>
    <property type="match status" value="1"/>
</dbReference>
<evidence type="ECO:0000256" key="2">
    <source>
        <dbReference type="ARBA" id="ARBA00022679"/>
    </source>
</evidence>
<dbReference type="InterPro" id="IPR008144">
    <property type="entry name" value="Guanylate_kin-like_dom"/>
</dbReference>
<name>A0A6J4I1G2_9ACTN</name>
<protein>
    <submittedName>
        <fullName evidence="5">Guanylate kinase</fullName>
        <ecNumber evidence="5">2.7.4.8</ecNumber>
    </submittedName>
</protein>
<proteinExistence type="inferred from homology"/>
<dbReference type="PANTHER" id="PTHR23117">
    <property type="entry name" value="GUANYLATE KINASE-RELATED"/>
    <property type="match status" value="1"/>
</dbReference>
<comment type="similarity">
    <text evidence="1">Belongs to the guanylate kinase family.</text>
</comment>
<keyword evidence="3 5" id="KW-0418">Kinase</keyword>
<dbReference type="Gene3D" id="3.40.50.300">
    <property type="entry name" value="P-loop containing nucleotide triphosphate hydrolases"/>
    <property type="match status" value="1"/>
</dbReference>
<dbReference type="Pfam" id="PF00625">
    <property type="entry name" value="Guanylate_kin"/>
    <property type="match status" value="1"/>
</dbReference>